<feature type="region of interest" description="Disordered" evidence="1">
    <location>
        <begin position="276"/>
        <end position="331"/>
    </location>
</feature>
<proteinExistence type="predicted"/>
<gene>
    <name evidence="2" type="ORF">BPAG_LOCUS4984</name>
</gene>
<reference evidence="4" key="1">
    <citation type="submission" date="2017-02" db="UniProtKB">
        <authorList>
            <consortium name="WormBaseParasite"/>
        </authorList>
    </citation>
    <scope>IDENTIFICATION</scope>
</reference>
<name>A0A0N4T9Y2_BRUPA</name>
<dbReference type="WBParaSite" id="BPAG_0000501901-mRNA-1">
    <property type="protein sequence ID" value="BPAG_0000501901-mRNA-1"/>
    <property type="gene ID" value="BPAG_0000501901"/>
</dbReference>
<evidence type="ECO:0000313" key="4">
    <source>
        <dbReference type="WBParaSite" id="BPAG_0000501901-mRNA-1"/>
    </source>
</evidence>
<dbReference type="Proteomes" id="UP000278627">
    <property type="component" value="Unassembled WGS sequence"/>
</dbReference>
<sequence>MLSLIHVGNFFCFRKKKYSTGTESNKYDLTENSKTFTKSGERRISATPSQTSAVYPVSSSPVSVYCSSDELYSAKRAPYEKLSEASDPGMMENPLYILPKNFPPRGRASTSTSRIFFNTTSQRSSKSPSFSTSCDGRLSNNGLSTIENLSYKPPNEMKVSCSTLTQITLDSPVEGGLDIDATKHSVNSLNSESASFCDDSSFFIDRSLRGTTLNVSNSYIPMSATEQNLVYFLIKCTNVVEINATISLSPPFLDHCNDQKESFVLGDAIHHISESAQGPPEIQAPALPGAAVGYRPQRPYTLDLTSPPTPAESGISTAGSSYRSFSSVDQG</sequence>
<keyword evidence="3" id="KW-1185">Reference proteome</keyword>
<feature type="compositionally biased region" description="Polar residues" evidence="1">
    <location>
        <begin position="314"/>
        <end position="331"/>
    </location>
</feature>
<dbReference type="AlphaFoldDB" id="A0A0N4T9Y2"/>
<dbReference type="EMBL" id="UZAD01003013">
    <property type="protein sequence ID" value="VDN86170.1"/>
    <property type="molecule type" value="Genomic_DNA"/>
</dbReference>
<evidence type="ECO:0000313" key="2">
    <source>
        <dbReference type="EMBL" id="VDN86170.1"/>
    </source>
</evidence>
<reference evidence="2 3" key="2">
    <citation type="submission" date="2018-11" db="EMBL/GenBank/DDBJ databases">
        <authorList>
            <consortium name="Pathogen Informatics"/>
        </authorList>
    </citation>
    <scope>NUCLEOTIDE SEQUENCE [LARGE SCALE GENOMIC DNA]</scope>
</reference>
<dbReference type="STRING" id="6280.A0A0N4T9Y2"/>
<accession>A0A0N4T9Y2</accession>
<protein>
    <submittedName>
        <fullName evidence="4">GAB2</fullName>
    </submittedName>
</protein>
<organism evidence="4">
    <name type="scientific">Brugia pahangi</name>
    <name type="common">Filarial nematode worm</name>
    <dbReference type="NCBI Taxonomy" id="6280"/>
    <lineage>
        <taxon>Eukaryota</taxon>
        <taxon>Metazoa</taxon>
        <taxon>Ecdysozoa</taxon>
        <taxon>Nematoda</taxon>
        <taxon>Chromadorea</taxon>
        <taxon>Rhabditida</taxon>
        <taxon>Spirurina</taxon>
        <taxon>Spiruromorpha</taxon>
        <taxon>Filarioidea</taxon>
        <taxon>Onchocercidae</taxon>
        <taxon>Brugia</taxon>
    </lineage>
</organism>
<evidence type="ECO:0000313" key="3">
    <source>
        <dbReference type="Proteomes" id="UP000278627"/>
    </source>
</evidence>
<evidence type="ECO:0000256" key="1">
    <source>
        <dbReference type="SAM" id="MobiDB-lite"/>
    </source>
</evidence>